<dbReference type="EMBL" id="BMZS01000003">
    <property type="protein sequence ID" value="GHD46792.1"/>
    <property type="molecule type" value="Genomic_DNA"/>
</dbReference>
<evidence type="ECO:0000256" key="7">
    <source>
        <dbReference type="PIRNR" id="PIRNR001369"/>
    </source>
</evidence>
<dbReference type="InterPro" id="IPR016143">
    <property type="entry name" value="Citrate_synth-like_sm_a-sub"/>
</dbReference>
<keyword evidence="3 9" id="KW-0816">Tricarboxylic acid cycle</keyword>
<sequence>MTKSNAGTFTLTDDATGTSYKLPVIDGTMGPSVIDVRKLYAETGHFTYDPGFTSTGSCESALTFIDGDEGILLHRGYSIEDLAENSDFLDVAYLLLYGDLPNKDQKKKFDRDVTYHTMVHEQLSNFYRGFRRDAHPMAVLCGVIGALSAFYHDSTDIHDERQRMVASFRLIAKMPTIAAMAYKYSVGQPFNYPRNDLTYAENFLHMMFAVPAEPYKMSPTIARAMDRILILHADHEQNASTSTVRLSGSSGANPFACIAAGIASLWGPAHGGANEAVLNMLQEIGHKDNINEYIKKAKDKDDPFRLMGFGHRVYKNYDPRAKVMQKSCHEVLAELDLDDPLLELAMALEKIALEDDYFVEKKLFPNVDFYSGIVLKALGFPTSMFTVLFAVARTVGWVAQWKEMIEDPSQKIGRPRQLYTGPAQRAYVPLGDR</sequence>
<proteinExistence type="inferred from homology"/>
<name>A0A918XQF8_9PROT</name>
<dbReference type="PROSITE" id="PS00480">
    <property type="entry name" value="CITRATE_SYNTHASE"/>
    <property type="match status" value="1"/>
</dbReference>
<dbReference type="GO" id="GO:0005737">
    <property type="term" value="C:cytoplasm"/>
    <property type="evidence" value="ECO:0007669"/>
    <property type="project" value="InterPro"/>
</dbReference>
<evidence type="ECO:0000313" key="12">
    <source>
        <dbReference type="Proteomes" id="UP000630353"/>
    </source>
</evidence>
<dbReference type="InterPro" id="IPR024176">
    <property type="entry name" value="Citrate_synthase_bac-typ"/>
</dbReference>
<evidence type="ECO:0000256" key="1">
    <source>
        <dbReference type="ARBA" id="ARBA00004751"/>
    </source>
</evidence>
<evidence type="ECO:0000256" key="2">
    <source>
        <dbReference type="ARBA" id="ARBA00010566"/>
    </source>
</evidence>
<evidence type="ECO:0000256" key="3">
    <source>
        <dbReference type="ARBA" id="ARBA00022532"/>
    </source>
</evidence>
<accession>A0A918XQF8</accession>
<comment type="similarity">
    <text evidence="2 7 10">Belongs to the citrate synthase family.</text>
</comment>
<gene>
    <name evidence="11" type="ORF">GCM10017083_16320</name>
</gene>
<dbReference type="Gene3D" id="1.10.580.10">
    <property type="entry name" value="Citrate Synthase, domain 1"/>
    <property type="match status" value="1"/>
</dbReference>
<evidence type="ECO:0000256" key="9">
    <source>
        <dbReference type="RuleBase" id="RU003370"/>
    </source>
</evidence>
<dbReference type="SUPFAM" id="SSF48256">
    <property type="entry name" value="Citrate synthase"/>
    <property type="match status" value="1"/>
</dbReference>
<evidence type="ECO:0000256" key="4">
    <source>
        <dbReference type="ARBA" id="ARBA00022679"/>
    </source>
</evidence>
<dbReference type="InterPro" id="IPR036969">
    <property type="entry name" value="Citrate_synthase_sf"/>
</dbReference>
<dbReference type="GO" id="GO:0036440">
    <property type="term" value="F:citrate synthase activity"/>
    <property type="evidence" value="ECO:0007669"/>
    <property type="project" value="UniProtKB-EC"/>
</dbReference>
<keyword evidence="4 7" id="KW-0808">Transferase</keyword>
<evidence type="ECO:0000256" key="8">
    <source>
        <dbReference type="PIRSR" id="PIRSR001369-1"/>
    </source>
</evidence>
<dbReference type="FunFam" id="1.10.230.10:FF:000002">
    <property type="entry name" value="Citrate synthase"/>
    <property type="match status" value="1"/>
</dbReference>
<dbReference type="RefSeq" id="WP_189988446.1">
    <property type="nucleotide sequence ID" value="NZ_BMZS01000003.1"/>
</dbReference>
<dbReference type="NCBIfam" id="TIGR01798">
    <property type="entry name" value="cit_synth_I"/>
    <property type="match status" value="1"/>
</dbReference>
<dbReference type="InterPro" id="IPR016142">
    <property type="entry name" value="Citrate_synth-like_lrg_a-sub"/>
</dbReference>
<dbReference type="PRINTS" id="PR00143">
    <property type="entry name" value="CITRTSNTHASE"/>
</dbReference>
<reference evidence="11" key="1">
    <citation type="journal article" date="2014" name="Int. J. Syst. Evol. Microbiol.">
        <title>Complete genome sequence of Corynebacterium casei LMG S-19264T (=DSM 44701T), isolated from a smear-ripened cheese.</title>
        <authorList>
            <consortium name="US DOE Joint Genome Institute (JGI-PGF)"/>
            <person name="Walter F."/>
            <person name="Albersmeier A."/>
            <person name="Kalinowski J."/>
            <person name="Ruckert C."/>
        </authorList>
    </citation>
    <scope>NUCLEOTIDE SEQUENCE</scope>
    <source>
        <strain evidence="11">KCTC 42651</strain>
    </source>
</reference>
<dbReference type="Proteomes" id="UP000630353">
    <property type="component" value="Unassembled WGS sequence"/>
</dbReference>
<dbReference type="Gene3D" id="2.20.28.60">
    <property type="match status" value="1"/>
</dbReference>
<dbReference type="AlphaFoldDB" id="A0A918XQF8"/>
<evidence type="ECO:0000256" key="5">
    <source>
        <dbReference type="ARBA" id="ARBA00049288"/>
    </source>
</evidence>
<dbReference type="InterPro" id="IPR019810">
    <property type="entry name" value="Citrate_synthase_AS"/>
</dbReference>
<dbReference type="Pfam" id="PF00285">
    <property type="entry name" value="Citrate_synt"/>
    <property type="match status" value="1"/>
</dbReference>
<evidence type="ECO:0000313" key="11">
    <source>
        <dbReference type="EMBL" id="GHD46792.1"/>
    </source>
</evidence>
<dbReference type="InterPro" id="IPR010953">
    <property type="entry name" value="Citrate_synthase_typ-I"/>
</dbReference>
<organism evidence="11 12">
    <name type="scientific">Thalassobaculum fulvum</name>
    <dbReference type="NCBI Taxonomy" id="1633335"/>
    <lineage>
        <taxon>Bacteria</taxon>
        <taxon>Pseudomonadati</taxon>
        <taxon>Pseudomonadota</taxon>
        <taxon>Alphaproteobacteria</taxon>
        <taxon>Rhodospirillales</taxon>
        <taxon>Thalassobaculaceae</taxon>
        <taxon>Thalassobaculum</taxon>
    </lineage>
</organism>
<protein>
    <recommendedName>
        <fullName evidence="6 7">Citrate synthase</fullName>
    </recommendedName>
</protein>
<reference evidence="11" key="2">
    <citation type="submission" date="2020-09" db="EMBL/GenBank/DDBJ databases">
        <authorList>
            <person name="Sun Q."/>
            <person name="Kim S."/>
        </authorList>
    </citation>
    <scope>NUCLEOTIDE SEQUENCE</scope>
    <source>
        <strain evidence="11">KCTC 42651</strain>
    </source>
</reference>
<dbReference type="Gene3D" id="1.10.230.10">
    <property type="entry name" value="Cytochrome P450-Terp, domain 2"/>
    <property type="match status" value="1"/>
</dbReference>
<evidence type="ECO:0000256" key="6">
    <source>
        <dbReference type="NCBIfam" id="TIGR01798"/>
    </source>
</evidence>
<comment type="caution">
    <text evidence="11">The sequence shown here is derived from an EMBL/GenBank/DDBJ whole genome shotgun (WGS) entry which is preliminary data.</text>
</comment>
<comment type="pathway">
    <text evidence="1 9">Carbohydrate metabolism; tricarboxylic acid cycle; isocitrate from oxaloacetate: step 1/2.</text>
</comment>
<dbReference type="InterPro" id="IPR002020">
    <property type="entry name" value="Citrate_synthase"/>
</dbReference>
<dbReference type="CDD" id="cd06114">
    <property type="entry name" value="EcCS_like"/>
    <property type="match status" value="1"/>
</dbReference>
<feature type="active site" evidence="8">
    <location>
        <position position="311"/>
    </location>
</feature>
<comment type="catalytic activity">
    <reaction evidence="5 9">
        <text>oxaloacetate + acetyl-CoA + H2O = citrate + CoA + H(+)</text>
        <dbReference type="Rhea" id="RHEA:16845"/>
        <dbReference type="ChEBI" id="CHEBI:15377"/>
        <dbReference type="ChEBI" id="CHEBI:15378"/>
        <dbReference type="ChEBI" id="CHEBI:16452"/>
        <dbReference type="ChEBI" id="CHEBI:16947"/>
        <dbReference type="ChEBI" id="CHEBI:57287"/>
        <dbReference type="ChEBI" id="CHEBI:57288"/>
        <dbReference type="EC" id="2.3.3.16"/>
    </reaction>
</comment>
<feature type="active site" evidence="8">
    <location>
        <position position="368"/>
    </location>
</feature>
<keyword evidence="12" id="KW-1185">Reference proteome</keyword>
<dbReference type="PIRSF" id="PIRSF001369">
    <property type="entry name" value="Citrate_synth"/>
    <property type="match status" value="1"/>
</dbReference>
<dbReference type="NCBIfam" id="NF004126">
    <property type="entry name" value="PRK05614.1"/>
    <property type="match status" value="1"/>
</dbReference>
<evidence type="ECO:0000256" key="10">
    <source>
        <dbReference type="RuleBase" id="RU003406"/>
    </source>
</evidence>
<dbReference type="GO" id="GO:0006099">
    <property type="term" value="P:tricarboxylic acid cycle"/>
    <property type="evidence" value="ECO:0007669"/>
    <property type="project" value="UniProtKB-UniRule"/>
</dbReference>
<dbReference type="PANTHER" id="PTHR42871:SF1">
    <property type="entry name" value="CITRATE SYNTHASE"/>
    <property type="match status" value="1"/>
</dbReference>
<dbReference type="PANTHER" id="PTHR42871">
    <property type="entry name" value="CITRATE SYNTHASE"/>
    <property type="match status" value="1"/>
</dbReference>